<dbReference type="InterPro" id="IPR019587">
    <property type="entry name" value="Polyketide_cyclase/dehydratase"/>
</dbReference>
<dbReference type="PANTHER" id="PTHR36166">
    <property type="entry name" value="CHROMOSOME 9, WHOLE GENOME SHOTGUN SEQUENCE"/>
    <property type="match status" value="1"/>
</dbReference>
<feature type="transmembrane region" description="Helical" evidence="2">
    <location>
        <begin position="35"/>
        <end position="52"/>
    </location>
</feature>
<keyword evidence="2" id="KW-0472">Membrane</keyword>
<reference evidence="3 4" key="1">
    <citation type="submission" date="2016-10" db="EMBL/GenBank/DDBJ databases">
        <authorList>
            <person name="de Groot N.N."/>
        </authorList>
    </citation>
    <scope>NUCLEOTIDE SEQUENCE [LARGE SCALE GENOMIC DNA]</scope>
    <source>
        <strain evidence="3 4">CGMCC 4.5727</strain>
    </source>
</reference>
<evidence type="ECO:0000313" key="3">
    <source>
        <dbReference type="EMBL" id="SDL42977.1"/>
    </source>
</evidence>
<dbReference type="STRING" id="417292.SAMN05421806_13914"/>
<evidence type="ECO:0000313" key="4">
    <source>
        <dbReference type="Proteomes" id="UP000199155"/>
    </source>
</evidence>
<dbReference type="EMBL" id="FNFF01000039">
    <property type="protein sequence ID" value="SDL42977.1"/>
    <property type="molecule type" value="Genomic_DNA"/>
</dbReference>
<organism evidence="3 4">
    <name type="scientific">Streptomyces indicus</name>
    <dbReference type="NCBI Taxonomy" id="417292"/>
    <lineage>
        <taxon>Bacteria</taxon>
        <taxon>Bacillati</taxon>
        <taxon>Actinomycetota</taxon>
        <taxon>Actinomycetes</taxon>
        <taxon>Kitasatosporales</taxon>
        <taxon>Streptomycetaceae</taxon>
        <taxon>Streptomyces</taxon>
    </lineage>
</organism>
<dbReference type="Gene3D" id="3.30.530.20">
    <property type="match status" value="1"/>
</dbReference>
<keyword evidence="2" id="KW-0812">Transmembrane</keyword>
<dbReference type="RefSeq" id="WP_093618461.1">
    <property type="nucleotide sequence ID" value="NZ_FNFF01000039.1"/>
</dbReference>
<sequence length="206" mass="22459">MSATSSAPAHTPQPHTPQPHIPQAGAPPRRRRRRILLALAAVAAVLAGYAGWTHTHPVRLTASIEIEARPEQVWAVLTDFDAYPRWNPFITEAAVTSGDGLRPGATMRNRLEHEGEATTFTPTVLEASAGRELRWLGKVGPGWIADGEHSFVIERTGHGTVRLTQSEKFTGVAVPFVTGSLNDETLPQFRAMNSALKQRVEHLAAR</sequence>
<evidence type="ECO:0008006" key="5">
    <source>
        <dbReference type="Google" id="ProtNLM"/>
    </source>
</evidence>
<dbReference type="Proteomes" id="UP000199155">
    <property type="component" value="Unassembled WGS sequence"/>
</dbReference>
<accession>A0A1G9JZG0</accession>
<dbReference type="InterPro" id="IPR023393">
    <property type="entry name" value="START-like_dom_sf"/>
</dbReference>
<dbReference type="PANTHER" id="PTHR36166:SF1">
    <property type="entry name" value="SRPBCC DOMAIN-CONTAINING PROTEIN"/>
    <property type="match status" value="1"/>
</dbReference>
<dbReference type="Pfam" id="PF10604">
    <property type="entry name" value="Polyketide_cyc2"/>
    <property type="match status" value="1"/>
</dbReference>
<dbReference type="OrthoDB" id="9810827at2"/>
<dbReference type="AlphaFoldDB" id="A0A1G9JZG0"/>
<keyword evidence="4" id="KW-1185">Reference proteome</keyword>
<evidence type="ECO:0000256" key="1">
    <source>
        <dbReference type="SAM" id="MobiDB-lite"/>
    </source>
</evidence>
<name>A0A1G9JZG0_9ACTN</name>
<evidence type="ECO:0000256" key="2">
    <source>
        <dbReference type="SAM" id="Phobius"/>
    </source>
</evidence>
<protein>
    <recommendedName>
        <fullName evidence="5">Polyketide cyclase / dehydrase and lipid transport</fullName>
    </recommendedName>
</protein>
<dbReference type="CDD" id="cd07822">
    <property type="entry name" value="SRPBCC_4"/>
    <property type="match status" value="1"/>
</dbReference>
<proteinExistence type="predicted"/>
<feature type="region of interest" description="Disordered" evidence="1">
    <location>
        <begin position="1"/>
        <end position="29"/>
    </location>
</feature>
<gene>
    <name evidence="3" type="ORF">SAMN05421806_13914</name>
</gene>
<dbReference type="SUPFAM" id="SSF55961">
    <property type="entry name" value="Bet v1-like"/>
    <property type="match status" value="1"/>
</dbReference>
<keyword evidence="2" id="KW-1133">Transmembrane helix</keyword>